<evidence type="ECO:0000256" key="4">
    <source>
        <dbReference type="ARBA" id="ARBA00023136"/>
    </source>
</evidence>
<keyword evidence="3 5" id="KW-0106">Calcium</keyword>
<reference evidence="7 8" key="1">
    <citation type="submission" date="2021-07" db="EMBL/GenBank/DDBJ databases">
        <authorList>
            <person name="Palmer J.M."/>
        </authorList>
    </citation>
    <scope>NUCLEOTIDE SEQUENCE [LARGE SCALE GENOMIC DNA]</scope>
    <source>
        <strain evidence="7 8">AT_MEX2019</strain>
        <tissue evidence="7">Muscle</tissue>
    </source>
</reference>
<evidence type="ECO:0000256" key="1">
    <source>
        <dbReference type="ARBA" id="ARBA00004370"/>
    </source>
</evidence>
<evidence type="ECO:0000259" key="6">
    <source>
        <dbReference type="PROSITE" id="PS50268"/>
    </source>
</evidence>
<comment type="caution">
    <text evidence="7">The sequence shown here is derived from an EMBL/GenBank/DDBJ whole genome shotgun (WGS) entry which is preliminary data.</text>
</comment>
<dbReference type="InterPro" id="IPR015919">
    <property type="entry name" value="Cadherin-like_sf"/>
</dbReference>
<keyword evidence="8" id="KW-1185">Reference proteome</keyword>
<dbReference type="PANTHER" id="PTHR24027">
    <property type="entry name" value="CADHERIN-23"/>
    <property type="match status" value="1"/>
</dbReference>
<dbReference type="InterPro" id="IPR039808">
    <property type="entry name" value="Cadherin"/>
</dbReference>
<dbReference type="SUPFAM" id="SSF49313">
    <property type="entry name" value="Cadherin-like"/>
    <property type="match status" value="1"/>
</dbReference>
<keyword evidence="2" id="KW-0677">Repeat</keyword>
<dbReference type="Proteomes" id="UP001345963">
    <property type="component" value="Unassembled WGS sequence"/>
</dbReference>
<accession>A0ABU7CAA9</accession>
<keyword evidence="4" id="KW-0472">Membrane</keyword>
<gene>
    <name evidence="7" type="ORF">ATANTOWER_018899</name>
</gene>
<evidence type="ECO:0000256" key="3">
    <source>
        <dbReference type="ARBA" id="ARBA00022837"/>
    </source>
</evidence>
<dbReference type="InterPro" id="IPR002126">
    <property type="entry name" value="Cadherin-like_dom"/>
</dbReference>
<protein>
    <recommendedName>
        <fullName evidence="6">Cadherin domain-containing protein</fullName>
    </recommendedName>
</protein>
<proteinExistence type="predicted"/>
<evidence type="ECO:0000313" key="7">
    <source>
        <dbReference type="EMBL" id="MED6259220.1"/>
    </source>
</evidence>
<evidence type="ECO:0000256" key="2">
    <source>
        <dbReference type="ARBA" id="ARBA00022737"/>
    </source>
</evidence>
<dbReference type="Pfam" id="PF00028">
    <property type="entry name" value="Cadherin"/>
    <property type="match status" value="1"/>
</dbReference>
<feature type="domain" description="Cadherin" evidence="6">
    <location>
        <begin position="18"/>
        <end position="62"/>
    </location>
</feature>
<comment type="subcellular location">
    <subcellularLocation>
        <location evidence="1">Membrane</location>
    </subcellularLocation>
</comment>
<dbReference type="EMBL" id="JAHUTI010082616">
    <property type="protein sequence ID" value="MED6259220.1"/>
    <property type="molecule type" value="Genomic_DNA"/>
</dbReference>
<evidence type="ECO:0000313" key="8">
    <source>
        <dbReference type="Proteomes" id="UP001345963"/>
    </source>
</evidence>
<organism evidence="7 8">
    <name type="scientific">Ataeniobius toweri</name>
    <dbReference type="NCBI Taxonomy" id="208326"/>
    <lineage>
        <taxon>Eukaryota</taxon>
        <taxon>Metazoa</taxon>
        <taxon>Chordata</taxon>
        <taxon>Craniata</taxon>
        <taxon>Vertebrata</taxon>
        <taxon>Euteleostomi</taxon>
        <taxon>Actinopterygii</taxon>
        <taxon>Neopterygii</taxon>
        <taxon>Teleostei</taxon>
        <taxon>Neoteleostei</taxon>
        <taxon>Acanthomorphata</taxon>
        <taxon>Ovalentaria</taxon>
        <taxon>Atherinomorphae</taxon>
        <taxon>Cyprinodontiformes</taxon>
        <taxon>Goodeidae</taxon>
        <taxon>Ataeniobius</taxon>
    </lineage>
</organism>
<dbReference type="CDD" id="cd11304">
    <property type="entry name" value="Cadherin_repeat"/>
    <property type="match status" value="1"/>
</dbReference>
<dbReference type="PANTHER" id="PTHR24027:SF273">
    <property type="entry name" value="CADHERIN-8"/>
    <property type="match status" value="1"/>
</dbReference>
<sequence length="80" mass="9624">MLAPVVRLEFLIFVYLRRYFIDRHTDLERQFNINVDDGKITLAKPLDRETDMWHNITVTATEVNFQHNFRRERGVTADFP</sequence>
<dbReference type="Gene3D" id="2.60.40.60">
    <property type="entry name" value="Cadherins"/>
    <property type="match status" value="1"/>
</dbReference>
<dbReference type="PROSITE" id="PS50268">
    <property type="entry name" value="CADHERIN_2"/>
    <property type="match status" value="1"/>
</dbReference>
<name>A0ABU7CAA9_9TELE</name>
<evidence type="ECO:0000256" key="5">
    <source>
        <dbReference type="PROSITE-ProRule" id="PRU00043"/>
    </source>
</evidence>